<dbReference type="EMBL" id="CP000385">
    <property type="protein sequence ID" value="ABG11618.1"/>
    <property type="molecule type" value="Genomic_DNA"/>
</dbReference>
<accession>A0A5Q5BSZ3</accession>
<feature type="transmembrane region" description="Helical" evidence="2">
    <location>
        <begin position="73"/>
        <end position="93"/>
    </location>
</feature>
<reference evidence="3" key="1">
    <citation type="submission" date="2006-06" db="EMBL/GenBank/DDBJ databases">
        <title>Complete sequence of plasmid of Mycobacterium sp. MCS.</title>
        <authorList>
            <consortium name="US DOE Joint Genome Institute"/>
            <person name="Copeland A."/>
            <person name="Lucas S."/>
            <person name="Lapidus A."/>
            <person name="Barry K."/>
            <person name="Detter J.C."/>
            <person name="Glavina del Rio T."/>
            <person name="Hammon N."/>
            <person name="Israni S."/>
            <person name="Dalin E."/>
            <person name="Tice H."/>
            <person name="Pitluck S."/>
            <person name="Martinez M."/>
            <person name="Schmutz J."/>
            <person name="Larimer F."/>
            <person name="Land M."/>
            <person name="Hauser L."/>
            <person name="Kyrpides N."/>
            <person name="Kim E."/>
            <person name="Miller C.D."/>
            <person name="Hughes J.E."/>
            <person name="Anderson A.J."/>
            <person name="Sims R.C."/>
            <person name="Richardson P."/>
        </authorList>
    </citation>
    <scope>NUCLEOTIDE SEQUENCE [LARGE SCALE GENOMIC DNA]</scope>
    <source>
        <strain evidence="3">MCS</strain>
        <plasmid evidence="3">Plasmid1</plasmid>
    </source>
</reference>
<proteinExistence type="predicted"/>
<protein>
    <submittedName>
        <fullName evidence="3">Uncharacterized protein</fullName>
    </submittedName>
</protein>
<sequence length="197" mass="21307">MQPASPRLREQDCRDRAVMQAASPPAVVGARYSRGMTDGGGAGIVDVDAEAPATVEDRLEAAERRIEALDRDVKVFGFLLLGLVVAAAVVALLNELVFSHPAPTNRDATEDELLTAGMHCYDSPEERASARQRALAAIERMQWEREMRSQPQGDGQMWGTAPAGPNEIPSIWDSPESVKSIDADADSALCFSVQYLP</sequence>
<feature type="region of interest" description="Disordered" evidence="1">
    <location>
        <begin position="1"/>
        <end position="20"/>
    </location>
</feature>
<dbReference type="AlphaFoldDB" id="A0A5Q5BSZ3"/>
<keyword evidence="3" id="KW-0614">Plasmid</keyword>
<keyword evidence="2" id="KW-0472">Membrane</keyword>
<evidence type="ECO:0000256" key="1">
    <source>
        <dbReference type="SAM" id="MobiDB-lite"/>
    </source>
</evidence>
<keyword evidence="2" id="KW-0812">Transmembrane</keyword>
<evidence type="ECO:0000313" key="3">
    <source>
        <dbReference type="EMBL" id="ABG11618.1"/>
    </source>
</evidence>
<name>A0A5Q5BSZ3_MYCSS</name>
<gene>
    <name evidence="3" type="ordered locus">Mmcs_5518</name>
</gene>
<feature type="compositionally biased region" description="Basic and acidic residues" evidence="1">
    <location>
        <begin position="7"/>
        <end position="17"/>
    </location>
</feature>
<geneLocation type="plasmid" evidence="3">
    <name>Plasmid1</name>
</geneLocation>
<dbReference type="KEGG" id="mmc:Mmcs_5518"/>
<keyword evidence="2" id="KW-1133">Transmembrane helix</keyword>
<organism evidence="3">
    <name type="scientific">Mycobacterium sp. (strain MCS)</name>
    <dbReference type="NCBI Taxonomy" id="164756"/>
    <lineage>
        <taxon>Bacteria</taxon>
        <taxon>Bacillati</taxon>
        <taxon>Actinomycetota</taxon>
        <taxon>Actinomycetes</taxon>
        <taxon>Mycobacteriales</taxon>
        <taxon>Mycobacteriaceae</taxon>
        <taxon>Mycobacterium</taxon>
    </lineage>
</organism>
<evidence type="ECO:0000256" key="2">
    <source>
        <dbReference type="SAM" id="Phobius"/>
    </source>
</evidence>